<dbReference type="RefSeq" id="WP_146952504.1">
    <property type="nucleotide sequence ID" value="NZ_BAABBJ010000003.1"/>
</dbReference>
<dbReference type="Gene3D" id="3.30.1330.60">
    <property type="entry name" value="OmpA-like domain"/>
    <property type="match status" value="1"/>
</dbReference>
<feature type="domain" description="OmpA-like" evidence="3">
    <location>
        <begin position="99"/>
        <end position="214"/>
    </location>
</feature>
<evidence type="ECO:0000313" key="5">
    <source>
        <dbReference type="Proteomes" id="UP000321798"/>
    </source>
</evidence>
<reference evidence="4 5" key="1">
    <citation type="submission" date="2019-07" db="EMBL/GenBank/DDBJ databases">
        <title>Whole genome shotgun sequence of Cellulomonas soli NBRC 109434.</title>
        <authorList>
            <person name="Hosoyama A."/>
            <person name="Uohara A."/>
            <person name="Ohji S."/>
            <person name="Ichikawa N."/>
        </authorList>
    </citation>
    <scope>NUCLEOTIDE SEQUENCE [LARGE SCALE GENOMIC DNA]</scope>
    <source>
        <strain evidence="4 5">NBRC 109434</strain>
    </source>
</reference>
<feature type="chain" id="PRO_5039430446" description="OmpA-like domain-containing protein" evidence="2">
    <location>
        <begin position="28"/>
        <end position="214"/>
    </location>
</feature>
<accession>A0A512PC46</accession>
<name>A0A512PC46_9CELL</name>
<dbReference type="OrthoDB" id="5166631at2"/>
<dbReference type="Proteomes" id="UP000321798">
    <property type="component" value="Unassembled WGS sequence"/>
</dbReference>
<protein>
    <recommendedName>
        <fullName evidence="3">OmpA-like domain-containing protein</fullName>
    </recommendedName>
</protein>
<dbReference type="PROSITE" id="PS51123">
    <property type="entry name" value="OMPA_2"/>
    <property type="match status" value="1"/>
</dbReference>
<comment type="caution">
    <text evidence="4">The sequence shown here is derived from an EMBL/GenBank/DDBJ whole genome shotgun (WGS) entry which is preliminary data.</text>
</comment>
<dbReference type="EMBL" id="BKAL01000004">
    <property type="protein sequence ID" value="GEP68736.1"/>
    <property type="molecule type" value="Genomic_DNA"/>
</dbReference>
<keyword evidence="2" id="KW-0732">Signal</keyword>
<dbReference type="AlphaFoldDB" id="A0A512PC46"/>
<dbReference type="InterPro" id="IPR036737">
    <property type="entry name" value="OmpA-like_sf"/>
</dbReference>
<evidence type="ECO:0000313" key="4">
    <source>
        <dbReference type="EMBL" id="GEP68736.1"/>
    </source>
</evidence>
<evidence type="ECO:0000256" key="2">
    <source>
        <dbReference type="SAM" id="SignalP"/>
    </source>
</evidence>
<keyword evidence="5" id="KW-1185">Reference proteome</keyword>
<dbReference type="InterPro" id="IPR006665">
    <property type="entry name" value="OmpA-like"/>
</dbReference>
<sequence length="214" mass="22379">MQHVIRRPFGSRTAALLVGLVVPVLTAAPSVATGVRTEDDRPDPLAIQTLADLGLPAEPSPEVLRASVLEYVDLDGMFVVHQFSTDGAVRPLETVEHEASETVVTLASDILFTSDSAELSEPARSAIGALVAEVPQGASLAVHGHTDSVDTEEHNLVLSQSRAQAVAAVIAAVRPDLVLDVVGLGESQPAVAEQGEDVGAARATNRRVELRYAG</sequence>
<dbReference type="PANTHER" id="PTHR30329:SF21">
    <property type="entry name" value="LIPOPROTEIN YIAD-RELATED"/>
    <property type="match status" value="1"/>
</dbReference>
<organism evidence="4 5">
    <name type="scientific">Cellulomonas soli</name>
    <dbReference type="NCBI Taxonomy" id="931535"/>
    <lineage>
        <taxon>Bacteria</taxon>
        <taxon>Bacillati</taxon>
        <taxon>Actinomycetota</taxon>
        <taxon>Actinomycetes</taxon>
        <taxon>Micrococcales</taxon>
        <taxon>Cellulomonadaceae</taxon>
        <taxon>Cellulomonas</taxon>
    </lineage>
</organism>
<dbReference type="SUPFAM" id="SSF103088">
    <property type="entry name" value="OmpA-like"/>
    <property type="match status" value="1"/>
</dbReference>
<dbReference type="Pfam" id="PF00691">
    <property type="entry name" value="OmpA"/>
    <property type="match status" value="1"/>
</dbReference>
<dbReference type="PANTHER" id="PTHR30329">
    <property type="entry name" value="STATOR ELEMENT OF FLAGELLAR MOTOR COMPLEX"/>
    <property type="match status" value="1"/>
</dbReference>
<keyword evidence="1" id="KW-0472">Membrane</keyword>
<evidence type="ECO:0000256" key="1">
    <source>
        <dbReference type="PROSITE-ProRule" id="PRU00473"/>
    </source>
</evidence>
<dbReference type="InterPro" id="IPR050330">
    <property type="entry name" value="Bact_OuterMem_StrucFunc"/>
</dbReference>
<evidence type="ECO:0000259" key="3">
    <source>
        <dbReference type="PROSITE" id="PS51123"/>
    </source>
</evidence>
<dbReference type="GO" id="GO:0016020">
    <property type="term" value="C:membrane"/>
    <property type="evidence" value="ECO:0007669"/>
    <property type="project" value="UniProtKB-UniRule"/>
</dbReference>
<gene>
    <name evidence="4" type="ORF">CSO01_14510</name>
</gene>
<feature type="signal peptide" evidence="2">
    <location>
        <begin position="1"/>
        <end position="27"/>
    </location>
</feature>
<proteinExistence type="predicted"/>